<evidence type="ECO:0000259" key="9">
    <source>
        <dbReference type="SMART" id="SM01073"/>
    </source>
</evidence>
<dbReference type="SUPFAM" id="SSF50692">
    <property type="entry name" value="ADC-like"/>
    <property type="match status" value="1"/>
</dbReference>
<feature type="domain" description="AAA+ ATPase" evidence="7">
    <location>
        <begin position="245"/>
        <end position="381"/>
    </location>
</feature>
<dbReference type="GO" id="GO:0005524">
    <property type="term" value="F:ATP binding"/>
    <property type="evidence" value="ECO:0007669"/>
    <property type="project" value="UniProtKB-KW"/>
</dbReference>
<dbReference type="SMART" id="SM01072">
    <property type="entry name" value="CDC48_2"/>
    <property type="match status" value="1"/>
</dbReference>
<dbReference type="PROSITE" id="PS00674">
    <property type="entry name" value="AAA"/>
    <property type="match status" value="2"/>
</dbReference>
<dbReference type="FunFam" id="3.40.50.300:FF:000018">
    <property type="entry name" value="Cell division control 48"/>
    <property type="match status" value="1"/>
</dbReference>
<dbReference type="InterPro" id="IPR004201">
    <property type="entry name" value="Cdc48_dom2"/>
</dbReference>
<evidence type="ECO:0000256" key="5">
    <source>
        <dbReference type="RuleBase" id="RU003651"/>
    </source>
</evidence>
<dbReference type="InterPro" id="IPR029067">
    <property type="entry name" value="CDC48_domain_2-like_sf"/>
</dbReference>
<dbReference type="InterPro" id="IPR003593">
    <property type="entry name" value="AAA+_ATPase"/>
</dbReference>
<keyword evidence="2" id="KW-0677">Repeat</keyword>
<dbReference type="SUPFAM" id="SSF52540">
    <property type="entry name" value="P-loop containing nucleoside triphosphate hydrolases"/>
    <property type="match status" value="2"/>
</dbReference>
<dbReference type="FunFam" id="2.40.40.20:FF:000007">
    <property type="entry name" value="AAA family ATPase"/>
    <property type="match status" value="1"/>
</dbReference>
<dbReference type="Gene3D" id="1.10.8.60">
    <property type="match status" value="2"/>
</dbReference>
<protein>
    <submittedName>
        <fullName evidence="10">CDC48 family AAA ATPase</fullName>
    </submittedName>
</protein>
<dbReference type="InterPro" id="IPR027417">
    <property type="entry name" value="P-loop_NTPase"/>
</dbReference>
<evidence type="ECO:0000256" key="2">
    <source>
        <dbReference type="ARBA" id="ARBA00022737"/>
    </source>
</evidence>
<dbReference type="FunFam" id="3.40.50.300:FF:000012">
    <property type="entry name" value="Transitional endoplasmic reticulum ATPase"/>
    <property type="match status" value="1"/>
</dbReference>
<evidence type="ECO:0000313" key="10">
    <source>
        <dbReference type="EMBL" id="WOE74974.1"/>
    </source>
</evidence>
<evidence type="ECO:0000259" key="7">
    <source>
        <dbReference type="SMART" id="SM00382"/>
    </source>
</evidence>
<dbReference type="InterPro" id="IPR003960">
    <property type="entry name" value="ATPase_AAA_CS"/>
</dbReference>
<evidence type="ECO:0000256" key="3">
    <source>
        <dbReference type="ARBA" id="ARBA00022741"/>
    </source>
</evidence>
<reference evidence="10 11" key="1">
    <citation type="submission" date="2023-10" db="EMBL/GenBank/DDBJ databases">
        <title>Complete genome sequence of a Sphingomonadaceae bacterium.</title>
        <authorList>
            <person name="Yan C."/>
        </authorList>
    </citation>
    <scope>NUCLEOTIDE SEQUENCE [LARGE SCALE GENOMIC DNA]</scope>
    <source>
        <strain evidence="10 11">SCSIO 66989</strain>
    </source>
</reference>
<feature type="region of interest" description="Disordered" evidence="6">
    <location>
        <begin position="1"/>
        <end position="28"/>
    </location>
</feature>
<dbReference type="FunFam" id="1.10.8.60:FF:000057">
    <property type="entry name" value="AAA family ATPase, CDC48 subfamily"/>
    <property type="match status" value="1"/>
</dbReference>
<dbReference type="PANTHER" id="PTHR23077:SF171">
    <property type="entry name" value="NUCLEAR VALOSIN-CONTAINING PROTEIN-LIKE"/>
    <property type="match status" value="1"/>
</dbReference>
<dbReference type="SMART" id="SM01073">
    <property type="entry name" value="CDC48_N"/>
    <property type="match status" value="1"/>
</dbReference>
<dbReference type="CDD" id="cd19503">
    <property type="entry name" value="RecA-like_CDC48_NLV2_r1-like"/>
    <property type="match status" value="1"/>
</dbReference>
<dbReference type="InterPro" id="IPR003959">
    <property type="entry name" value="ATPase_AAA_core"/>
</dbReference>
<dbReference type="Pfam" id="PF17862">
    <property type="entry name" value="AAA_lid_3"/>
    <property type="match status" value="2"/>
</dbReference>
<evidence type="ECO:0000256" key="6">
    <source>
        <dbReference type="SAM" id="MobiDB-lite"/>
    </source>
</evidence>
<dbReference type="SMART" id="SM00382">
    <property type="entry name" value="AAA"/>
    <property type="match status" value="2"/>
</dbReference>
<dbReference type="Pfam" id="PF02359">
    <property type="entry name" value="CDC48_N"/>
    <property type="match status" value="1"/>
</dbReference>
<comment type="similarity">
    <text evidence="1">Belongs to the AAA ATPase family. CDC48 subfamily.</text>
</comment>
<keyword evidence="11" id="KW-1185">Reference proteome</keyword>
<dbReference type="Gene3D" id="2.40.40.20">
    <property type="match status" value="1"/>
</dbReference>
<dbReference type="AlphaFoldDB" id="A0AA97HZQ3"/>
<feature type="domain" description="CDC48" evidence="8">
    <location>
        <begin position="117"/>
        <end position="201"/>
    </location>
</feature>
<dbReference type="GO" id="GO:0005737">
    <property type="term" value="C:cytoplasm"/>
    <property type="evidence" value="ECO:0007669"/>
    <property type="project" value="UniProtKB-ARBA"/>
</dbReference>
<dbReference type="InterPro" id="IPR050168">
    <property type="entry name" value="AAA_ATPase_domain"/>
</dbReference>
<dbReference type="Pfam" id="PF02933">
    <property type="entry name" value="CDC48_2"/>
    <property type="match status" value="1"/>
</dbReference>
<feature type="domain" description="CDC48 N-terminal subdomain" evidence="9">
    <location>
        <begin position="17"/>
        <end position="101"/>
    </location>
</feature>
<feature type="domain" description="AAA+ ATPase" evidence="7">
    <location>
        <begin position="518"/>
        <end position="656"/>
    </location>
</feature>
<dbReference type="NCBIfam" id="TIGR01243">
    <property type="entry name" value="CDC48"/>
    <property type="match status" value="1"/>
</dbReference>
<dbReference type="InterPro" id="IPR009010">
    <property type="entry name" value="Asp_de-COase-like_dom_sf"/>
</dbReference>
<organism evidence="10 11">
    <name type="scientific">Alterisphingorhabdus coralli</name>
    <dbReference type="NCBI Taxonomy" id="3071408"/>
    <lineage>
        <taxon>Bacteria</taxon>
        <taxon>Pseudomonadati</taxon>
        <taxon>Pseudomonadota</taxon>
        <taxon>Alphaproteobacteria</taxon>
        <taxon>Sphingomonadales</taxon>
        <taxon>Sphingomonadaceae</taxon>
        <taxon>Alterisphingorhabdus (ex Yan et al. 2024)</taxon>
    </lineage>
</organism>
<dbReference type="InterPro" id="IPR041569">
    <property type="entry name" value="AAA_lid_3"/>
</dbReference>
<name>A0AA97HZQ3_9SPHN</name>
<dbReference type="PANTHER" id="PTHR23077">
    <property type="entry name" value="AAA-FAMILY ATPASE"/>
    <property type="match status" value="1"/>
</dbReference>
<dbReference type="GO" id="GO:0016887">
    <property type="term" value="F:ATP hydrolysis activity"/>
    <property type="evidence" value="ECO:0007669"/>
    <property type="project" value="InterPro"/>
</dbReference>
<dbReference type="Proteomes" id="UP001302429">
    <property type="component" value="Chromosome"/>
</dbReference>
<evidence type="ECO:0000256" key="1">
    <source>
        <dbReference type="ARBA" id="ARBA00009833"/>
    </source>
</evidence>
<dbReference type="EMBL" id="CP136594">
    <property type="protein sequence ID" value="WOE74974.1"/>
    <property type="molecule type" value="Genomic_DNA"/>
</dbReference>
<keyword evidence="4 5" id="KW-0067">ATP-binding</keyword>
<gene>
    <name evidence="10" type="ORF">RB602_14225</name>
</gene>
<proteinExistence type="inferred from homology"/>
<sequence length="778" mass="85186">MNDSPADAAEASKDTVKLQVANARPEDSGRGLARISKENMQRLGITEGDVIAITGKRETASRAVLPYPEDEGLELVRIDGFQRANAGVGSGDFVHLAKAESKAAKRVVLAPAQKELRLQGSAEALKRSFAGRPMVAGDVVATNGQQQVNRGDMPPQLRQMLNTPAFALTQVRLVVVSTAPKGIVHIDAETEVELRPEYEEPKEARRADVTYDDIGGMVETIDQLREMVELPLRYPELFTRLGVDPPRGVLLHGPPGTGKTRLARAVANESDAEFFLINGPEIMGSAYGESEKKLREVFEAATKAAPSILFIDEIDSIAPKRERVQGEAEKRLVAQLLTLMDGLEARVNLVVIAATNRPDAIDEALRRPGRFDREIIVGVPDEAGRREIFAIHTRGMPLYEDVDLQELARTTYGFVGADIAALTREAAIEAVRRIMPEINLEEQTIPPEVLDNLCVSRKDFMEAIKRVQPSAMREVMVQAPDIGWGDIGGLDEAQAKLKEGIELPLKNPMAFHRIGIRPAKGFLLYGPPGTGKTLLAKAAAKESGANFIATKSSDLLSKWYGESEQQIARLFARARQVAPTVIFIDEIDSLVPVRGSSYGEPQVTERVVNTILAEMDGLEELQSVVLIGATNRPNLIDPALLRPGRFDELVYVTVPDKDGRRRILGIHTSKMPLAEDVDLSEIAEKAENFTGADLEDLVRRAGLFALRSNGLNEAVEGLQVTMENFRQALEASRSSVTPEMIEEYSKIESTLKQKAMQVDPIGFVSPGMLTPTKSKKHD</sequence>
<evidence type="ECO:0000259" key="8">
    <source>
        <dbReference type="SMART" id="SM01072"/>
    </source>
</evidence>
<dbReference type="Pfam" id="PF00004">
    <property type="entry name" value="AAA"/>
    <property type="match status" value="2"/>
</dbReference>
<evidence type="ECO:0000256" key="4">
    <source>
        <dbReference type="ARBA" id="ARBA00022840"/>
    </source>
</evidence>
<keyword evidence="3 5" id="KW-0547">Nucleotide-binding</keyword>
<dbReference type="RefSeq" id="WP_317081468.1">
    <property type="nucleotide sequence ID" value="NZ_CP136594.1"/>
</dbReference>
<accession>A0AA97HZQ3</accession>
<dbReference type="Gene3D" id="3.10.330.10">
    <property type="match status" value="1"/>
</dbReference>
<dbReference type="InterPro" id="IPR005938">
    <property type="entry name" value="AAA_ATPase_CDC48"/>
</dbReference>
<dbReference type="KEGG" id="acoa:RB602_14225"/>
<dbReference type="SUPFAM" id="SSF54585">
    <property type="entry name" value="Cdc48 domain 2-like"/>
    <property type="match status" value="1"/>
</dbReference>
<evidence type="ECO:0000313" key="11">
    <source>
        <dbReference type="Proteomes" id="UP001302429"/>
    </source>
</evidence>
<dbReference type="InterPro" id="IPR003338">
    <property type="entry name" value="CDC4_N-term_subdom"/>
</dbReference>
<dbReference type="Gene3D" id="3.40.50.300">
    <property type="entry name" value="P-loop containing nucleotide triphosphate hydrolases"/>
    <property type="match status" value="2"/>
</dbReference>